<reference evidence="1 2" key="1">
    <citation type="submission" date="2017-01" db="EMBL/GenBank/DDBJ databases">
        <authorList>
            <person name="Mah S.A."/>
            <person name="Swanson W.J."/>
            <person name="Moy G.W."/>
            <person name="Vacquier V.D."/>
        </authorList>
    </citation>
    <scope>NUCLEOTIDE SEQUENCE [LARGE SCALE GENOMIC DNA]</scope>
    <source>
        <strain evidence="1 2">DSM 21219</strain>
    </source>
</reference>
<keyword evidence="2" id="KW-1185">Reference proteome</keyword>
<dbReference type="Proteomes" id="UP000192455">
    <property type="component" value="Unassembled WGS sequence"/>
</dbReference>
<dbReference type="OrthoDB" id="7827015at2"/>
<dbReference type="Pfam" id="PF20086">
    <property type="entry name" value="DUF6478"/>
    <property type="match status" value="1"/>
</dbReference>
<protein>
    <submittedName>
        <fullName evidence="1">Uncharacterized protein</fullName>
    </submittedName>
</protein>
<evidence type="ECO:0000313" key="1">
    <source>
        <dbReference type="EMBL" id="SIT80411.1"/>
    </source>
</evidence>
<evidence type="ECO:0000313" key="2">
    <source>
        <dbReference type="Proteomes" id="UP000192455"/>
    </source>
</evidence>
<sequence length="253" mass="28732">MNRALDKLFYKRELRRWRRAAKHVPRVPLSELNRRQAAARRLRAQLDRLLCRSEEGLAALGFDALQPPLPHGTDWFWRPDPWRAPLEIAGLVASPTGTGFGNGITLFHDCPEPEFSLRQLRHPDGEGRAPFGLQLDIFGFGGTFLSLVVNLPESAARNLGRNHLVRIETAIESEQPLRIFARLNIRHGPNIEQILQELPAEGAEKCAEFDLAYSRINEKRVEELWLDLIFESPAMNGIAIPDLSMSRHRRAAL</sequence>
<dbReference type="EMBL" id="FTPS01000001">
    <property type="protein sequence ID" value="SIT80411.1"/>
    <property type="molecule type" value="Genomic_DNA"/>
</dbReference>
<dbReference type="InterPro" id="IPR045514">
    <property type="entry name" value="DUF6478"/>
</dbReference>
<dbReference type="RefSeq" id="WP_076648802.1">
    <property type="nucleotide sequence ID" value="NZ_FTPS01000001.1"/>
</dbReference>
<name>A0A1R3WRB7_9RHOB</name>
<accession>A0A1R3WRB7</accession>
<organism evidence="1 2">
    <name type="scientific">Pontibaca methylaminivorans</name>
    <dbReference type="NCBI Taxonomy" id="515897"/>
    <lineage>
        <taxon>Bacteria</taxon>
        <taxon>Pseudomonadati</taxon>
        <taxon>Pseudomonadota</taxon>
        <taxon>Alphaproteobacteria</taxon>
        <taxon>Rhodobacterales</taxon>
        <taxon>Roseobacteraceae</taxon>
        <taxon>Pontibaca</taxon>
    </lineage>
</organism>
<dbReference type="AlphaFoldDB" id="A0A1R3WRB7"/>
<proteinExistence type="predicted"/>
<gene>
    <name evidence="1" type="ORF">SAMN05421849_1307</name>
</gene>
<dbReference type="STRING" id="515897.SAMN05421849_1307"/>